<dbReference type="Proteomes" id="UP000001635">
    <property type="component" value="Chromosome"/>
</dbReference>
<dbReference type="PANTHER" id="PTHR34216">
    <property type="match status" value="1"/>
</dbReference>
<dbReference type="GO" id="GO:0005975">
    <property type="term" value="P:carbohydrate metabolic process"/>
    <property type="evidence" value="ECO:0007669"/>
    <property type="project" value="InterPro"/>
</dbReference>
<evidence type="ECO:0000256" key="1">
    <source>
        <dbReference type="ARBA" id="ARBA00004613"/>
    </source>
</evidence>
<accession>G0J0S3</accession>
<evidence type="ECO:0000256" key="2">
    <source>
        <dbReference type="ARBA" id="ARBA00022729"/>
    </source>
</evidence>
<dbReference type="AlphaFoldDB" id="G0J0S3"/>
<dbReference type="RefSeq" id="WP_014018783.1">
    <property type="nucleotide sequence ID" value="NC_015914.1"/>
</dbReference>
<dbReference type="InterPro" id="IPR002509">
    <property type="entry name" value="NODB_dom"/>
</dbReference>
<evidence type="ECO:0000259" key="3">
    <source>
        <dbReference type="PROSITE" id="PS51677"/>
    </source>
</evidence>
<evidence type="ECO:0000313" key="4">
    <source>
        <dbReference type="EMBL" id="AEL24485.1"/>
    </source>
</evidence>
<dbReference type="InterPro" id="IPR011330">
    <property type="entry name" value="Glyco_hydro/deAcase_b/a-brl"/>
</dbReference>
<organism evidence="4 5">
    <name type="scientific">Cyclobacterium marinum (strain ATCC 25205 / DSM 745 / LMG 13164 / NCIMB 1802)</name>
    <name type="common">Flectobacillus marinus</name>
    <dbReference type="NCBI Taxonomy" id="880070"/>
    <lineage>
        <taxon>Bacteria</taxon>
        <taxon>Pseudomonadati</taxon>
        <taxon>Bacteroidota</taxon>
        <taxon>Cytophagia</taxon>
        <taxon>Cytophagales</taxon>
        <taxon>Cyclobacteriaceae</taxon>
        <taxon>Cyclobacterium</taxon>
    </lineage>
</organism>
<gene>
    <name evidence="4" type="ordered locus">Cycma_0711</name>
</gene>
<dbReference type="GO" id="GO:0016810">
    <property type="term" value="F:hydrolase activity, acting on carbon-nitrogen (but not peptide) bonds"/>
    <property type="evidence" value="ECO:0007669"/>
    <property type="project" value="InterPro"/>
</dbReference>
<sequence>MKIKKWIKRQWKQFNTSPPVLVLMYHRVINLELDPWNLAVSPQNFEQHLEILKANKLVRPLSHINKLIQNKNNTHPSLFITFDDGYMDNFLNAKPILEAYDLPATFFISTKQIGTSQTFWWDELTDLILNSPVLPKDLDLNFTHSFFSFDLKNDRILTEKLRNLHKTWNATLPPPSLRAQLYVDLWGYLSNLEYHEQQQIMGQLREWAGKYSEDFEMNNISMEKSQLQSLSFNPLFQIGAHTNSHPLLPRLNKEEQKKEIYESKQFLESMSNLSIDSFAYPSGKFDQNTLEILKSQGFKTAFTTNPRLVKPTTDPLLIGRYQVNNWTGKEFKQQLSKWMS</sequence>
<reference evidence="5" key="1">
    <citation type="submission" date="2011-07" db="EMBL/GenBank/DDBJ databases">
        <title>The complete genome of Cyclobacterium marinum DSM 745.</title>
        <authorList>
            <person name="Lucas S."/>
            <person name="Han J."/>
            <person name="Lapidus A."/>
            <person name="Bruce D."/>
            <person name="Goodwin L."/>
            <person name="Pitluck S."/>
            <person name="Peters L."/>
            <person name="Kyrpides N."/>
            <person name="Mavromatis K."/>
            <person name="Ivanova N."/>
            <person name="Ovchinnikova G."/>
            <person name="Chertkov O."/>
            <person name="Detter J.C."/>
            <person name="Tapia R."/>
            <person name="Han C."/>
            <person name="Land M."/>
            <person name="Hauser L."/>
            <person name="Markowitz V."/>
            <person name="Cheng J.-F."/>
            <person name="Hugenholtz P."/>
            <person name="Woyke T."/>
            <person name="Wu D."/>
            <person name="Tindall B."/>
            <person name="Schuetze A."/>
            <person name="Brambilla E."/>
            <person name="Klenk H.-P."/>
            <person name="Eisen J.A."/>
        </authorList>
    </citation>
    <scope>NUCLEOTIDE SEQUENCE [LARGE SCALE GENOMIC DNA]</scope>
    <source>
        <strain evidence="5">ATCC 25205 / DSM 745 / LMG 13164 / NCIMB 1802</strain>
    </source>
</reference>
<dbReference type="Gene3D" id="3.20.20.370">
    <property type="entry name" value="Glycoside hydrolase/deacetylase"/>
    <property type="match status" value="1"/>
</dbReference>
<comment type="subcellular location">
    <subcellularLocation>
        <location evidence="1">Secreted</location>
    </subcellularLocation>
</comment>
<dbReference type="EMBL" id="CP002955">
    <property type="protein sequence ID" value="AEL24485.1"/>
    <property type="molecule type" value="Genomic_DNA"/>
</dbReference>
<dbReference type="CDD" id="cd10918">
    <property type="entry name" value="CE4_NodB_like_5s_6s"/>
    <property type="match status" value="1"/>
</dbReference>
<dbReference type="SUPFAM" id="SSF88713">
    <property type="entry name" value="Glycoside hydrolase/deacetylase"/>
    <property type="match status" value="1"/>
</dbReference>
<evidence type="ECO:0000313" key="5">
    <source>
        <dbReference type="Proteomes" id="UP000001635"/>
    </source>
</evidence>
<feature type="domain" description="NodB homology" evidence="3">
    <location>
        <begin position="76"/>
        <end position="340"/>
    </location>
</feature>
<dbReference type="eggNOG" id="COG0726">
    <property type="taxonomic scope" value="Bacteria"/>
</dbReference>
<dbReference type="STRING" id="880070.Cycma_0711"/>
<dbReference type="OrthoDB" id="9778320at2"/>
<dbReference type="InterPro" id="IPR051398">
    <property type="entry name" value="Polysacch_Deacetylase"/>
</dbReference>
<keyword evidence="2" id="KW-0732">Signal</keyword>
<dbReference type="PANTHER" id="PTHR34216:SF3">
    <property type="entry name" value="POLY-BETA-1,6-N-ACETYL-D-GLUCOSAMINE N-DEACETYLASE"/>
    <property type="match status" value="1"/>
</dbReference>
<keyword evidence="5" id="KW-1185">Reference proteome</keyword>
<proteinExistence type="predicted"/>
<dbReference type="KEGG" id="cmr:Cycma_0711"/>
<dbReference type="PROSITE" id="PS51677">
    <property type="entry name" value="NODB"/>
    <property type="match status" value="1"/>
</dbReference>
<protein>
    <submittedName>
        <fullName evidence="4">Polysaccharide deacetylase</fullName>
    </submittedName>
</protein>
<dbReference type="Pfam" id="PF01522">
    <property type="entry name" value="Polysacc_deac_1"/>
    <property type="match status" value="2"/>
</dbReference>
<name>G0J0S3_CYCMS</name>
<dbReference type="GO" id="GO:0005576">
    <property type="term" value="C:extracellular region"/>
    <property type="evidence" value="ECO:0007669"/>
    <property type="project" value="UniProtKB-SubCell"/>
</dbReference>
<dbReference type="HOGENOM" id="CLU_030024_1_2_10"/>